<protein>
    <submittedName>
        <fullName evidence="2">Uncharacterized protein</fullName>
    </submittedName>
</protein>
<keyword evidence="1" id="KW-0472">Membrane</keyword>
<accession>A0ABQ1VLR5</accession>
<evidence type="ECO:0000256" key="1">
    <source>
        <dbReference type="SAM" id="Phobius"/>
    </source>
</evidence>
<evidence type="ECO:0000313" key="2">
    <source>
        <dbReference type="EMBL" id="GGF75051.1"/>
    </source>
</evidence>
<dbReference type="EMBL" id="BMIV01000012">
    <property type="protein sequence ID" value="GGF75051.1"/>
    <property type="molecule type" value="Genomic_DNA"/>
</dbReference>
<feature type="transmembrane region" description="Helical" evidence="1">
    <location>
        <begin position="73"/>
        <end position="96"/>
    </location>
</feature>
<keyword evidence="1" id="KW-0812">Transmembrane</keyword>
<evidence type="ECO:0000313" key="3">
    <source>
        <dbReference type="Proteomes" id="UP000640509"/>
    </source>
</evidence>
<name>A0ABQ1VLR5_9RHOB</name>
<comment type="caution">
    <text evidence="2">The sequence shown here is derived from an EMBL/GenBank/DDBJ whole genome shotgun (WGS) entry which is preliminary data.</text>
</comment>
<gene>
    <name evidence="2" type="ORF">GCM10011402_29650</name>
</gene>
<reference evidence="3" key="1">
    <citation type="journal article" date="2019" name="Int. J. Syst. Evol. Microbiol.">
        <title>The Global Catalogue of Microorganisms (GCM) 10K type strain sequencing project: providing services to taxonomists for standard genome sequencing and annotation.</title>
        <authorList>
            <consortium name="The Broad Institute Genomics Platform"/>
            <consortium name="The Broad Institute Genome Sequencing Center for Infectious Disease"/>
            <person name="Wu L."/>
            <person name="Ma J."/>
        </authorList>
    </citation>
    <scope>NUCLEOTIDE SEQUENCE [LARGE SCALE GENOMIC DNA]</scope>
    <source>
        <strain evidence="3">CGMCC 1.15419</strain>
    </source>
</reference>
<keyword evidence="3" id="KW-1185">Reference proteome</keyword>
<keyword evidence="1" id="KW-1133">Transmembrane helix</keyword>
<dbReference type="Proteomes" id="UP000640509">
    <property type="component" value="Unassembled WGS sequence"/>
</dbReference>
<proteinExistence type="predicted"/>
<sequence length="107" mass="11097">MYPGKVLGRATVQNLRLGKPSESAAGALRGGGDAFHGRQATATWRETARQFTVAAADLQGLAKRTRSDRRECCFVFGSLIGTGAMVPGILACAVKAGKMGKGVAMGQ</sequence>
<organism evidence="2 3">
    <name type="scientific">Paracoccus acridae</name>
    <dbReference type="NCBI Taxonomy" id="1795310"/>
    <lineage>
        <taxon>Bacteria</taxon>
        <taxon>Pseudomonadati</taxon>
        <taxon>Pseudomonadota</taxon>
        <taxon>Alphaproteobacteria</taxon>
        <taxon>Rhodobacterales</taxon>
        <taxon>Paracoccaceae</taxon>
        <taxon>Paracoccus</taxon>
    </lineage>
</organism>